<dbReference type="PANTHER" id="PTHR38248">
    <property type="entry name" value="FUNK1 6"/>
    <property type="match status" value="1"/>
</dbReference>
<gene>
    <name evidence="2" type="ORF">NLJ89_g4338</name>
</gene>
<dbReference type="PANTHER" id="PTHR38248:SF2">
    <property type="entry name" value="FUNK1 11"/>
    <property type="match status" value="1"/>
</dbReference>
<accession>A0A9W8K8V7</accession>
<evidence type="ECO:0000313" key="3">
    <source>
        <dbReference type="Proteomes" id="UP001148786"/>
    </source>
</evidence>
<proteinExistence type="predicted"/>
<evidence type="ECO:0000259" key="1">
    <source>
        <dbReference type="Pfam" id="PF17667"/>
    </source>
</evidence>
<sequence length="328" mass="37723">MTDDDVATRTRDILQSLWKDVFCTAFSFEAPYESFVARFGHYLPSQDQISAFLAGGEPYDRDKEKWATIPKDMSHSELALELQRIMKDVMEHFKHSGRRVQALHKNTLPVFIHRRYKKSKGIWEVEVVPDIIVTSEGSAYQPISKDEDIDPTSWAAYIQQTSSVVMVRTCDEVEGPEGGPKIEPEAAFYAQQCFHNQGNRLFCFVLLVTEEWAKLFYYDRAGCLETAPISIHDSPDEFVWYLLLISSTDNEALGFDKAICWNAETQVHTITTVDEEDNEVKYRLDKPKPFFRSCKIKGRATTCWDVEGKNGERLIVKEAWRVRVIRGA</sequence>
<reference evidence="2" key="1">
    <citation type="submission" date="2022-07" db="EMBL/GenBank/DDBJ databases">
        <title>Genome Sequence of Agrocybe chaxingu.</title>
        <authorList>
            <person name="Buettner E."/>
        </authorList>
    </citation>
    <scope>NUCLEOTIDE SEQUENCE</scope>
    <source>
        <strain evidence="2">MP-N11</strain>
    </source>
</reference>
<keyword evidence="3" id="KW-1185">Reference proteome</keyword>
<dbReference type="AlphaFoldDB" id="A0A9W8K8V7"/>
<comment type="caution">
    <text evidence="2">The sequence shown here is derived from an EMBL/GenBank/DDBJ whole genome shotgun (WGS) entry which is preliminary data.</text>
</comment>
<dbReference type="Pfam" id="PF17667">
    <property type="entry name" value="Pkinase_fungal"/>
    <property type="match status" value="1"/>
</dbReference>
<dbReference type="InterPro" id="IPR040976">
    <property type="entry name" value="Pkinase_fungal"/>
</dbReference>
<organism evidence="2 3">
    <name type="scientific">Agrocybe chaxingu</name>
    <dbReference type="NCBI Taxonomy" id="84603"/>
    <lineage>
        <taxon>Eukaryota</taxon>
        <taxon>Fungi</taxon>
        <taxon>Dikarya</taxon>
        <taxon>Basidiomycota</taxon>
        <taxon>Agaricomycotina</taxon>
        <taxon>Agaricomycetes</taxon>
        <taxon>Agaricomycetidae</taxon>
        <taxon>Agaricales</taxon>
        <taxon>Agaricineae</taxon>
        <taxon>Strophariaceae</taxon>
        <taxon>Agrocybe</taxon>
    </lineage>
</organism>
<evidence type="ECO:0000313" key="2">
    <source>
        <dbReference type="EMBL" id="KAJ3511025.1"/>
    </source>
</evidence>
<protein>
    <recommendedName>
        <fullName evidence="1">Fungal-type protein kinase domain-containing protein</fullName>
    </recommendedName>
</protein>
<name>A0A9W8K8V7_9AGAR</name>
<feature type="domain" description="Fungal-type protein kinase" evidence="1">
    <location>
        <begin position="187"/>
        <end position="321"/>
    </location>
</feature>
<dbReference type="OrthoDB" id="2747778at2759"/>
<dbReference type="EMBL" id="JANKHO010000354">
    <property type="protein sequence ID" value="KAJ3511025.1"/>
    <property type="molecule type" value="Genomic_DNA"/>
</dbReference>
<dbReference type="Proteomes" id="UP001148786">
    <property type="component" value="Unassembled WGS sequence"/>
</dbReference>